<dbReference type="Pfam" id="PF21274">
    <property type="entry name" value="Rng_hyd_C"/>
    <property type="match status" value="1"/>
</dbReference>
<dbReference type="InterPro" id="IPR002938">
    <property type="entry name" value="FAD-bd"/>
</dbReference>
<dbReference type="Pfam" id="PF01494">
    <property type="entry name" value="FAD_binding_3"/>
    <property type="match status" value="1"/>
</dbReference>
<name>A0A9W6SNS6_9ACTN</name>
<evidence type="ECO:0000313" key="5">
    <source>
        <dbReference type="EMBL" id="GLZ80275.1"/>
    </source>
</evidence>
<evidence type="ECO:0000313" key="6">
    <source>
        <dbReference type="Proteomes" id="UP001165079"/>
    </source>
</evidence>
<evidence type="ECO:0000256" key="1">
    <source>
        <dbReference type="ARBA" id="ARBA00001974"/>
    </source>
</evidence>
<dbReference type="InterPro" id="IPR050641">
    <property type="entry name" value="RIFMO-like"/>
</dbReference>
<evidence type="ECO:0000256" key="3">
    <source>
        <dbReference type="ARBA" id="ARBA00022827"/>
    </source>
</evidence>
<accession>A0A9W6SNS6</accession>
<gene>
    <name evidence="5" type="ORF">Afil01_50820</name>
</gene>
<dbReference type="Gene3D" id="3.50.50.60">
    <property type="entry name" value="FAD/NAD(P)-binding domain"/>
    <property type="match status" value="1"/>
</dbReference>
<organism evidence="5 6">
    <name type="scientific">Actinorhabdospora filicis</name>
    <dbReference type="NCBI Taxonomy" id="1785913"/>
    <lineage>
        <taxon>Bacteria</taxon>
        <taxon>Bacillati</taxon>
        <taxon>Actinomycetota</taxon>
        <taxon>Actinomycetes</taxon>
        <taxon>Micromonosporales</taxon>
        <taxon>Micromonosporaceae</taxon>
        <taxon>Actinorhabdospora</taxon>
    </lineage>
</organism>
<proteinExistence type="predicted"/>
<evidence type="ECO:0000256" key="2">
    <source>
        <dbReference type="ARBA" id="ARBA00022630"/>
    </source>
</evidence>
<comment type="caution">
    <text evidence="5">The sequence shown here is derived from an EMBL/GenBank/DDBJ whole genome shotgun (WGS) entry which is preliminary data.</text>
</comment>
<sequence length="496" mass="53222">MTSTPVLIAGGGPTGLMLACELRLAGVDVTVLERADGPTGESRAGGIHARTLEVLDQRGLADRFLAIGRKLAAAHFSAIWLDVSSMPTRHPYLLMILQAEIERLLAERLTELGGTVRRGAELTGLTQDADGVTAALADGTTVRAGHLVGCDGGRSTVRKLAGIAFPGTPATMTAMLADVVVDTPPEGRVFQVRTEHGAYSLLDFAPGWWRVMTNEYDRVADRDAPISFEDVRRALTRIAGTDFGIRDPRWVSRFSDAARQAEHYRAGRVLLAGDAAHIHFPAGGQGLNTGVQDAVNLGWKLALVAKGFAPAELLDTYESERHPVGARVLQNTRAQTVLGAPGEQTTALREVMTDLIAIPAANDRLAAMITALDVRYEPGPDAHELSGYRLPDLDLRVGERETSAYELLHAGFPVLLDLGHEDGERFAETARPWLDRLDHVTATGPKTWDVPLVGELDAPSAVLIRPDGHIAWAADPGEPDPAGLHAALERWLGPAE</sequence>
<comment type="cofactor">
    <cofactor evidence="1">
        <name>FAD</name>
        <dbReference type="ChEBI" id="CHEBI:57692"/>
    </cofactor>
</comment>
<dbReference type="PRINTS" id="PR00420">
    <property type="entry name" value="RNGMNOXGNASE"/>
</dbReference>
<keyword evidence="3" id="KW-0274">FAD</keyword>
<feature type="domain" description="FAD-binding" evidence="4">
    <location>
        <begin position="4"/>
        <end position="332"/>
    </location>
</feature>
<dbReference type="GO" id="GO:0016709">
    <property type="term" value="F:oxidoreductase activity, acting on paired donors, with incorporation or reduction of molecular oxygen, NAD(P)H as one donor, and incorporation of one atom of oxygen"/>
    <property type="evidence" value="ECO:0007669"/>
    <property type="project" value="UniProtKB-ARBA"/>
</dbReference>
<keyword evidence="5" id="KW-0560">Oxidoreductase</keyword>
<reference evidence="5" key="1">
    <citation type="submission" date="2023-03" db="EMBL/GenBank/DDBJ databases">
        <title>Actinorhabdospora filicis NBRC 111898.</title>
        <authorList>
            <person name="Ichikawa N."/>
            <person name="Sato H."/>
            <person name="Tonouchi N."/>
        </authorList>
    </citation>
    <scope>NUCLEOTIDE SEQUENCE</scope>
    <source>
        <strain evidence="5">NBRC 111898</strain>
    </source>
</reference>
<dbReference type="SUPFAM" id="SSF51905">
    <property type="entry name" value="FAD/NAD(P)-binding domain"/>
    <property type="match status" value="1"/>
</dbReference>
<keyword evidence="2" id="KW-0285">Flavoprotein</keyword>
<dbReference type="PANTHER" id="PTHR43004:SF19">
    <property type="entry name" value="BINDING MONOOXYGENASE, PUTATIVE (JCVI)-RELATED"/>
    <property type="match status" value="1"/>
</dbReference>
<dbReference type="InterPro" id="IPR036188">
    <property type="entry name" value="FAD/NAD-bd_sf"/>
</dbReference>
<evidence type="ECO:0000259" key="4">
    <source>
        <dbReference type="Pfam" id="PF01494"/>
    </source>
</evidence>
<dbReference type="PANTHER" id="PTHR43004">
    <property type="entry name" value="TRK SYSTEM POTASSIUM UPTAKE PROTEIN"/>
    <property type="match status" value="1"/>
</dbReference>
<dbReference type="Gene3D" id="3.40.30.120">
    <property type="match status" value="1"/>
</dbReference>
<dbReference type="Proteomes" id="UP001165079">
    <property type="component" value="Unassembled WGS sequence"/>
</dbReference>
<keyword evidence="5" id="KW-0503">Monooxygenase</keyword>
<dbReference type="AlphaFoldDB" id="A0A9W6SNS6"/>
<dbReference type="GO" id="GO:0071949">
    <property type="term" value="F:FAD binding"/>
    <property type="evidence" value="ECO:0007669"/>
    <property type="project" value="InterPro"/>
</dbReference>
<dbReference type="RefSeq" id="WP_285665431.1">
    <property type="nucleotide sequence ID" value="NZ_BSTX01000004.1"/>
</dbReference>
<protein>
    <submittedName>
        <fullName evidence="5">Monooxygenase</fullName>
    </submittedName>
</protein>
<dbReference type="Gene3D" id="3.30.70.2450">
    <property type="match status" value="1"/>
</dbReference>
<keyword evidence="6" id="KW-1185">Reference proteome</keyword>
<dbReference type="EMBL" id="BSTX01000004">
    <property type="protein sequence ID" value="GLZ80275.1"/>
    <property type="molecule type" value="Genomic_DNA"/>
</dbReference>